<sequence length="296" mass="33439">MDTLTAGLLTYYETLPLPKAYLRSALEVWVVQQRSRCADPAFSAHFPWRELGLPQNYFLQRHLIINGKHFLTGPRYRGGDIRYPFIDLVAFDAEPDREIAGIISQEWAEMKPQSVRVLTPENRLLPGKVDQYIYGAAGSDLMPLPETSSVTIRPAFQTEYAWCCHTMAQAYHPARTLSGLADRLKATSESELEQHIAAGNVYIVLAERERAGFILCEKSTLAFLNGYCIREEVIAPAFQGRSLASQAQRLLYHDFLQRSRQPVLLAGTILPENIPSIRTAEKAGRVRLLTYQFLPV</sequence>
<gene>
    <name evidence="1" type="ORF">D8B20_19460</name>
</gene>
<keyword evidence="2" id="KW-1185">Reference proteome</keyword>
<keyword evidence="1" id="KW-0614">Plasmid</keyword>
<dbReference type="KEGG" id="pdis:D8B20_19460"/>
<protein>
    <submittedName>
        <fullName evidence="1">N-acetyltransferase</fullName>
    </submittedName>
</protein>
<proteinExistence type="predicted"/>
<evidence type="ECO:0000313" key="2">
    <source>
        <dbReference type="Proteomes" id="UP000319411"/>
    </source>
</evidence>
<organism evidence="1 2">
    <name type="scientific">Candidatus Pantoea soli</name>
    <dbReference type="NCBI Taxonomy" id="3098669"/>
    <lineage>
        <taxon>Bacteria</taxon>
        <taxon>Pseudomonadati</taxon>
        <taxon>Pseudomonadota</taxon>
        <taxon>Gammaproteobacteria</taxon>
        <taxon>Enterobacterales</taxon>
        <taxon>Erwiniaceae</taxon>
        <taxon>Pantoea</taxon>
    </lineage>
</organism>
<dbReference type="OrthoDB" id="6548204at2"/>
<geneLocation type="plasmid" evidence="1 2">
    <name>unnamed1</name>
</geneLocation>
<evidence type="ECO:0000313" key="1">
    <source>
        <dbReference type="EMBL" id="QDY44092.1"/>
    </source>
</evidence>
<dbReference type="AlphaFoldDB" id="A0A518XIS4"/>
<dbReference type="Gene3D" id="3.40.630.30">
    <property type="match status" value="1"/>
</dbReference>
<dbReference type="RefSeq" id="WP_145891387.1">
    <property type="nucleotide sequence ID" value="NZ_CP032703.1"/>
</dbReference>
<dbReference type="InterPro" id="IPR016181">
    <property type="entry name" value="Acyl_CoA_acyltransferase"/>
</dbReference>
<accession>A0A518XIS4</accession>
<dbReference type="EMBL" id="CP032703">
    <property type="protein sequence ID" value="QDY44092.1"/>
    <property type="molecule type" value="Genomic_DNA"/>
</dbReference>
<dbReference type="SUPFAM" id="SSF55729">
    <property type="entry name" value="Acyl-CoA N-acyltransferases (Nat)"/>
    <property type="match status" value="1"/>
</dbReference>
<dbReference type="Proteomes" id="UP000319411">
    <property type="component" value="Plasmid unnamed1"/>
</dbReference>
<name>A0A518XIS4_9GAMM</name>
<reference evidence="1 2" key="1">
    <citation type="submission" date="2018-10" db="EMBL/GenBank/DDBJ databases">
        <title>Genome Sequencing of Pantoea dispersa DSM 32899.</title>
        <authorList>
            <person name="Nawrath M."/>
            <person name="Ottenheim C."/>
            <person name="Wilm A."/>
            <person name="Zimmermann W."/>
            <person name="Wu J.C."/>
        </authorList>
    </citation>
    <scope>NUCLEOTIDE SEQUENCE [LARGE SCALE GENOMIC DNA]</scope>
    <source>
        <strain evidence="1 2">DSM 32899</strain>
        <plasmid evidence="1 2">unnamed1</plasmid>
    </source>
</reference>